<evidence type="ECO:0000256" key="1">
    <source>
        <dbReference type="ARBA" id="ARBA00023172"/>
    </source>
</evidence>
<keyword evidence="1" id="KW-0233">DNA recombination</keyword>
<dbReference type="SUPFAM" id="SSF56349">
    <property type="entry name" value="DNA breaking-rejoining enzymes"/>
    <property type="match status" value="1"/>
</dbReference>
<reference evidence="4" key="1">
    <citation type="submission" date="2010-08" db="EMBL/GenBank/DDBJ databases">
        <authorList>
            <consortium name="Caenorhabditis japonica Sequencing Consortium"/>
            <person name="Wilson R.K."/>
        </authorList>
    </citation>
    <scope>NUCLEOTIDE SEQUENCE [LARGE SCALE GENOMIC DNA]</scope>
    <source>
        <strain evidence="4">DF5081</strain>
    </source>
</reference>
<dbReference type="GO" id="GO:0003677">
    <property type="term" value="F:DNA binding"/>
    <property type="evidence" value="ECO:0007669"/>
    <property type="project" value="InterPro"/>
</dbReference>
<dbReference type="Gene3D" id="1.10.443.10">
    <property type="entry name" value="Intergrase catalytic core"/>
    <property type="match status" value="1"/>
</dbReference>
<name>A0A8R1HPY0_CAEJA</name>
<proteinExistence type="predicted"/>
<dbReference type="EnsemblMetazoa" id="CJA08348.1">
    <property type="protein sequence ID" value="CJA08348.1"/>
    <property type="gene ID" value="WBGene00127554"/>
</dbReference>
<dbReference type="InterPro" id="IPR011010">
    <property type="entry name" value="DNA_brk_join_enz"/>
</dbReference>
<feature type="domain" description="Tyr recombinase" evidence="2">
    <location>
        <begin position="57"/>
        <end position="245"/>
    </location>
</feature>
<dbReference type="PANTHER" id="PTHR33435">
    <property type="entry name" value="PROTEIN CBG21870-RELATED"/>
    <property type="match status" value="1"/>
</dbReference>
<dbReference type="GO" id="GO:0006310">
    <property type="term" value="P:DNA recombination"/>
    <property type="evidence" value="ECO:0007669"/>
    <property type="project" value="UniProtKB-KW"/>
</dbReference>
<evidence type="ECO:0000313" key="3">
    <source>
        <dbReference type="EnsemblMetazoa" id="CJA08348.1"/>
    </source>
</evidence>
<evidence type="ECO:0000313" key="4">
    <source>
        <dbReference type="Proteomes" id="UP000005237"/>
    </source>
</evidence>
<dbReference type="PROSITE" id="PS51898">
    <property type="entry name" value="TYR_RECOMBINASE"/>
    <property type="match status" value="1"/>
</dbReference>
<dbReference type="InterPro" id="IPR002104">
    <property type="entry name" value="Integrase_catalytic"/>
</dbReference>
<dbReference type="GO" id="GO:0015074">
    <property type="term" value="P:DNA integration"/>
    <property type="evidence" value="ECO:0007669"/>
    <property type="project" value="InterPro"/>
</dbReference>
<protein>
    <submittedName>
        <fullName evidence="3">Tyr recombinase domain-containing protein</fullName>
    </submittedName>
</protein>
<dbReference type="PANTHER" id="PTHR33435:SF3">
    <property type="entry name" value="PROTEIN CBG21870"/>
    <property type="match status" value="1"/>
</dbReference>
<evidence type="ECO:0000259" key="2">
    <source>
        <dbReference type="PROSITE" id="PS51898"/>
    </source>
</evidence>
<sequence>MAFLLYLAQRSGTVQSGSIAKAVAAYQLANTRLSEFASTIATDLIKSMKKKEIEFRTQPTQVSREDVDKIVKTANPNNPKSDRDALITLISWCALLRASEAAELKWSDIERKGDLLEIRVRRAKNDQLAMGRSTFVEYKDGSDLDILLSRWRVRFSEAESTAYVFCNLNNRKQLTATAISKITKEALEKAGINGATHHSIRRGAANQLRNEGRTFEEVKAMGRWRSDAGLDRYLADSPEAQGHRK</sequence>
<dbReference type="Pfam" id="PF00589">
    <property type="entry name" value="Phage_integrase"/>
    <property type="match status" value="1"/>
</dbReference>
<organism evidence="3 4">
    <name type="scientific">Caenorhabditis japonica</name>
    <dbReference type="NCBI Taxonomy" id="281687"/>
    <lineage>
        <taxon>Eukaryota</taxon>
        <taxon>Metazoa</taxon>
        <taxon>Ecdysozoa</taxon>
        <taxon>Nematoda</taxon>
        <taxon>Chromadorea</taxon>
        <taxon>Rhabditida</taxon>
        <taxon>Rhabditina</taxon>
        <taxon>Rhabditomorpha</taxon>
        <taxon>Rhabditoidea</taxon>
        <taxon>Rhabditidae</taxon>
        <taxon>Peloderinae</taxon>
        <taxon>Caenorhabditis</taxon>
    </lineage>
</organism>
<dbReference type="AlphaFoldDB" id="A0A8R1HPY0"/>
<reference evidence="3" key="2">
    <citation type="submission" date="2022-06" db="UniProtKB">
        <authorList>
            <consortium name="EnsemblMetazoa"/>
        </authorList>
    </citation>
    <scope>IDENTIFICATION</scope>
    <source>
        <strain evidence="3">DF5081</strain>
    </source>
</reference>
<dbReference type="InterPro" id="IPR013762">
    <property type="entry name" value="Integrase-like_cat_sf"/>
</dbReference>
<dbReference type="Proteomes" id="UP000005237">
    <property type="component" value="Unassembled WGS sequence"/>
</dbReference>
<accession>A0A8R1HPY0</accession>
<keyword evidence="4" id="KW-1185">Reference proteome</keyword>